<feature type="transmembrane region" description="Helical" evidence="12">
    <location>
        <begin position="129"/>
        <end position="148"/>
    </location>
</feature>
<dbReference type="InterPro" id="IPR017978">
    <property type="entry name" value="GPCR_3_C"/>
</dbReference>
<dbReference type="CDD" id="cd15292">
    <property type="entry name" value="7tmC_GPR156"/>
    <property type="match status" value="1"/>
</dbReference>
<feature type="compositionally biased region" description="Basic and acidic residues" evidence="11">
    <location>
        <begin position="656"/>
        <end position="665"/>
    </location>
</feature>
<reference evidence="14 15" key="1">
    <citation type="submission" date="2021-05" db="EMBL/GenBank/DDBJ databases">
        <authorList>
            <person name="Zahm M."/>
            <person name="Klopp C."/>
            <person name="Cabau C."/>
            <person name="Kuhl H."/>
            <person name="Suciu R."/>
            <person name="Ciorpac M."/>
            <person name="Holostenco D."/>
            <person name="Gessner J."/>
            <person name="Wuertz S."/>
            <person name="Hohne C."/>
            <person name="Stock M."/>
            <person name="Gislard M."/>
            <person name="Lluch J."/>
            <person name="Milhes M."/>
            <person name="Lampietro C."/>
            <person name="Lopez Roques C."/>
            <person name="Donnadieu C."/>
            <person name="Du K."/>
            <person name="Schartl M."/>
            <person name="Guiguen Y."/>
        </authorList>
    </citation>
    <scope>NUCLEOTIDE SEQUENCE [LARGE SCALE GENOMIC DNA]</scope>
    <source>
        <strain evidence="14">Hh-F2</strain>
        <tissue evidence="14">Blood</tissue>
    </source>
</reference>
<dbReference type="PRINTS" id="PR01176">
    <property type="entry name" value="GABABRECEPTR"/>
</dbReference>
<feature type="region of interest" description="Disordered" evidence="11">
    <location>
        <begin position="526"/>
        <end position="549"/>
    </location>
</feature>
<evidence type="ECO:0000313" key="14">
    <source>
        <dbReference type="EMBL" id="KAK6487007.1"/>
    </source>
</evidence>
<evidence type="ECO:0000256" key="2">
    <source>
        <dbReference type="ARBA" id="ARBA00008991"/>
    </source>
</evidence>
<keyword evidence="8" id="KW-0325">Glycoprotein</keyword>
<name>A0ABR0ZQC7_HUSHU</name>
<accession>A0ABR0ZQC7</accession>
<sequence>MEPVPNCSDVCGSTDCSFDPGINTEEGWKVLQKLCKIAITSSVNESRISPALCSVIWVLLSCGILLAIFFLAFTLRFKSNRIVKMSSPNLNVVTLFGSVLTYSSGFMFGIEESTLLPGTAMRTLLQARIWTLCIGTSLVFGPILGKTWRLYKVFTQRMPDKRVIIKDIQLMGLVAGLMLVDVVFLTTWGLTDPVQCIKSISAELRVSSRDVSYSMSDLETCASMYTDVWIILISVLKGSLLLYGTYLAGLTSNVSSPPVNQSLTIMAGVYLITLSAGVTIPVTRFFYTWPNLVYSFISGAIFICTLTINCLAFIPQLTQRKQFADELNQSPRQMAKYFSSPSKSIHSMYSEEEIYCLLGENSSMKRLLTEKNAVIESLQEQVNNAKDKLLKLMPVHCGKDHTELNSTTKSSLAFTQITEVRLEGHSQGTEDLEIIKELCSSDTPSNLESKPAPQKDLIFTSVLEHNRDHCSSHDLGSVNVRQCCDSPSHIDTELHQLGSKPVSNLHQNINLQNNKMEKDLLLTSSDSGSALHMSPKTVASESSDSTKEQLTANKHNYVSSEKLQEILQDLSIDAVSSLRSPARTRKDANTMQEADPSRMQKEFQFYFQSISPYIMRKRRPPFNPMRGGPPPYCFPGYFPPHARCVASNELLRKHNNMDTRTKPNSDDLLPPNTASKDVDQLPTTSEDEPSSYGSQLASVRRAKCGNRCDYPGGYSDSHKESEQACICSIKPFSGFNSKGLPCRESEIEDLEQSFYDYSDSDSSSSEEDFCYYHKPYYDTYFQGPYESTESNTSKTSDSELGGSPAHWVKAYSKAHPVVNFKEDLKPTFV</sequence>
<evidence type="ECO:0000256" key="3">
    <source>
        <dbReference type="ARBA" id="ARBA00022692"/>
    </source>
</evidence>
<dbReference type="Proteomes" id="UP001369086">
    <property type="component" value="Unassembled WGS sequence"/>
</dbReference>
<keyword evidence="4 12" id="KW-1133">Transmembrane helix</keyword>
<keyword evidence="5" id="KW-0297">G-protein coupled receptor</keyword>
<evidence type="ECO:0000256" key="12">
    <source>
        <dbReference type="SAM" id="Phobius"/>
    </source>
</evidence>
<keyword evidence="9" id="KW-0807">Transducer</keyword>
<feature type="transmembrane region" description="Helical" evidence="12">
    <location>
        <begin position="55"/>
        <end position="77"/>
    </location>
</feature>
<evidence type="ECO:0000256" key="7">
    <source>
        <dbReference type="ARBA" id="ARBA00023170"/>
    </source>
</evidence>
<feature type="transmembrane region" description="Helical" evidence="12">
    <location>
        <begin position="263"/>
        <end position="287"/>
    </location>
</feature>
<dbReference type="PANTHER" id="PTHR10519:SF20">
    <property type="entry name" value="G-PROTEIN COUPLED RECEPTOR 156-RELATED"/>
    <property type="match status" value="1"/>
</dbReference>
<dbReference type="InterPro" id="IPR002455">
    <property type="entry name" value="GPCR3_GABA-B"/>
</dbReference>
<comment type="similarity">
    <text evidence="2">Belongs to the G-protein coupled receptor 3 family. GABA-B receptor subfamily.</text>
</comment>
<evidence type="ECO:0000256" key="11">
    <source>
        <dbReference type="SAM" id="MobiDB-lite"/>
    </source>
</evidence>
<feature type="compositionally biased region" description="Polar residues" evidence="11">
    <location>
        <begin position="537"/>
        <end position="549"/>
    </location>
</feature>
<feature type="domain" description="G-protein coupled receptors family 3 profile" evidence="13">
    <location>
        <begin position="52"/>
        <end position="298"/>
    </location>
</feature>
<dbReference type="EMBL" id="JAHFZB010000008">
    <property type="protein sequence ID" value="KAK6487007.1"/>
    <property type="molecule type" value="Genomic_DNA"/>
</dbReference>
<comment type="subcellular location">
    <subcellularLocation>
        <location evidence="1">Membrane</location>
        <topology evidence="1">Multi-pass membrane protein</topology>
    </subcellularLocation>
</comment>
<feature type="region of interest" description="Disordered" evidence="11">
    <location>
        <begin position="656"/>
        <end position="696"/>
    </location>
</feature>
<evidence type="ECO:0000256" key="4">
    <source>
        <dbReference type="ARBA" id="ARBA00022989"/>
    </source>
</evidence>
<feature type="transmembrane region" description="Helical" evidence="12">
    <location>
        <begin position="89"/>
        <end position="109"/>
    </location>
</feature>
<keyword evidence="6 12" id="KW-0472">Membrane</keyword>
<keyword evidence="15" id="KW-1185">Reference proteome</keyword>
<dbReference type="Pfam" id="PF00003">
    <property type="entry name" value="7tm_3"/>
    <property type="match status" value="1"/>
</dbReference>
<dbReference type="PANTHER" id="PTHR10519">
    <property type="entry name" value="GABA-B RECEPTOR"/>
    <property type="match status" value="1"/>
</dbReference>
<evidence type="ECO:0000256" key="8">
    <source>
        <dbReference type="ARBA" id="ARBA00023180"/>
    </source>
</evidence>
<organism evidence="14 15">
    <name type="scientific">Huso huso</name>
    <name type="common">Beluga</name>
    <name type="synonym">Acipenser huso</name>
    <dbReference type="NCBI Taxonomy" id="61971"/>
    <lineage>
        <taxon>Eukaryota</taxon>
        <taxon>Metazoa</taxon>
        <taxon>Chordata</taxon>
        <taxon>Craniata</taxon>
        <taxon>Vertebrata</taxon>
        <taxon>Euteleostomi</taxon>
        <taxon>Actinopterygii</taxon>
        <taxon>Chondrostei</taxon>
        <taxon>Acipenseriformes</taxon>
        <taxon>Acipenseridae</taxon>
        <taxon>Huso</taxon>
    </lineage>
</organism>
<evidence type="ECO:0000256" key="1">
    <source>
        <dbReference type="ARBA" id="ARBA00004141"/>
    </source>
</evidence>
<protein>
    <submittedName>
        <fullName evidence="14">G-protein coupled receptor 156</fullName>
    </submittedName>
</protein>
<gene>
    <name evidence="14" type="ORF">HHUSO_G10728</name>
</gene>
<evidence type="ECO:0000256" key="10">
    <source>
        <dbReference type="SAM" id="Coils"/>
    </source>
</evidence>
<evidence type="ECO:0000259" key="13">
    <source>
        <dbReference type="PROSITE" id="PS50259"/>
    </source>
</evidence>
<evidence type="ECO:0000313" key="15">
    <source>
        <dbReference type="Proteomes" id="UP001369086"/>
    </source>
</evidence>
<evidence type="ECO:0000256" key="9">
    <source>
        <dbReference type="ARBA" id="ARBA00023224"/>
    </source>
</evidence>
<feature type="coiled-coil region" evidence="10">
    <location>
        <begin position="361"/>
        <end position="388"/>
    </location>
</feature>
<comment type="caution">
    <text evidence="14">The sequence shown here is derived from an EMBL/GenBank/DDBJ whole genome shotgun (WGS) entry which is preliminary data.</text>
</comment>
<dbReference type="InterPro" id="IPR041946">
    <property type="entry name" value="GPR156_7TM"/>
</dbReference>
<feature type="transmembrane region" description="Helical" evidence="12">
    <location>
        <begin position="293"/>
        <end position="314"/>
    </location>
</feature>
<keyword evidence="10" id="KW-0175">Coiled coil</keyword>
<feature type="transmembrane region" description="Helical" evidence="12">
    <location>
        <begin position="228"/>
        <end position="251"/>
    </location>
</feature>
<dbReference type="PROSITE" id="PS50259">
    <property type="entry name" value="G_PROTEIN_RECEP_F3_4"/>
    <property type="match status" value="1"/>
</dbReference>
<keyword evidence="7 14" id="KW-0675">Receptor</keyword>
<keyword evidence="3 12" id="KW-0812">Transmembrane</keyword>
<evidence type="ECO:0000256" key="5">
    <source>
        <dbReference type="ARBA" id="ARBA00023040"/>
    </source>
</evidence>
<evidence type="ECO:0000256" key="6">
    <source>
        <dbReference type="ARBA" id="ARBA00023136"/>
    </source>
</evidence>
<proteinExistence type="inferred from homology"/>